<comment type="caution">
    <text evidence="1">The sequence shown here is derived from an EMBL/GenBank/DDBJ whole genome shotgun (WGS) entry which is preliminary data.</text>
</comment>
<reference evidence="1 2" key="1">
    <citation type="journal article" date="2016" name="Nat. Commun.">
        <title>Thousands of microbial genomes shed light on interconnected biogeochemical processes in an aquifer system.</title>
        <authorList>
            <person name="Anantharaman K."/>
            <person name="Brown C.T."/>
            <person name="Hug L.A."/>
            <person name="Sharon I."/>
            <person name="Castelle C.J."/>
            <person name="Probst A.J."/>
            <person name="Thomas B.C."/>
            <person name="Singh A."/>
            <person name="Wilkins M.J."/>
            <person name="Karaoz U."/>
            <person name="Brodie E.L."/>
            <person name="Williams K.H."/>
            <person name="Hubbard S.S."/>
            <person name="Banfield J.F."/>
        </authorList>
    </citation>
    <scope>NUCLEOTIDE SEQUENCE [LARGE SCALE GENOMIC DNA]</scope>
</reference>
<proteinExistence type="predicted"/>
<dbReference type="Proteomes" id="UP000177565">
    <property type="component" value="Unassembled WGS sequence"/>
</dbReference>
<name>A0A1G2MRG2_9BACT</name>
<evidence type="ECO:0000313" key="2">
    <source>
        <dbReference type="Proteomes" id="UP000177565"/>
    </source>
</evidence>
<accession>A0A1G2MRG2</accession>
<dbReference type="EMBL" id="MHRQ01000020">
    <property type="protein sequence ID" value="OHA26480.1"/>
    <property type="molecule type" value="Genomic_DNA"/>
</dbReference>
<protein>
    <submittedName>
        <fullName evidence="1">Uncharacterized protein</fullName>
    </submittedName>
</protein>
<dbReference type="AlphaFoldDB" id="A0A1G2MRG2"/>
<organism evidence="1 2">
    <name type="scientific">Candidatus Taylorbacteria bacterium RIFCSPHIGHO2_02_FULL_46_13</name>
    <dbReference type="NCBI Taxonomy" id="1802312"/>
    <lineage>
        <taxon>Bacteria</taxon>
        <taxon>Candidatus Tayloriibacteriota</taxon>
    </lineage>
</organism>
<evidence type="ECO:0000313" key="1">
    <source>
        <dbReference type="EMBL" id="OHA26480.1"/>
    </source>
</evidence>
<gene>
    <name evidence="1" type="ORF">A3C06_02795</name>
</gene>
<dbReference type="STRING" id="1802312.A3C06_02795"/>
<sequence length="127" mass="14709">MSQVRIPNVDTLADCLDRLIVEVNKLSYFENKKREEHAKPNKDAELIAFWDNKSRDCCEFRSLLKNKINEILSEIVSSKEYKTLREARTFAPPKERLSDFLARRCEELGTLAHTGKLAKILEKELVG</sequence>